<dbReference type="PANTHER" id="PTHR11926:SF1395">
    <property type="entry name" value="GLYCOSYLTRANSFERASE"/>
    <property type="match status" value="1"/>
</dbReference>
<keyword evidence="3" id="KW-0328">Glycosyltransferase</keyword>
<organism evidence="5">
    <name type="scientific">Oryza brachyantha</name>
    <name type="common">malo sina</name>
    <dbReference type="NCBI Taxonomy" id="4533"/>
    <lineage>
        <taxon>Eukaryota</taxon>
        <taxon>Viridiplantae</taxon>
        <taxon>Streptophyta</taxon>
        <taxon>Embryophyta</taxon>
        <taxon>Tracheophyta</taxon>
        <taxon>Spermatophyta</taxon>
        <taxon>Magnoliopsida</taxon>
        <taxon>Liliopsida</taxon>
        <taxon>Poales</taxon>
        <taxon>Poaceae</taxon>
        <taxon>BOP clade</taxon>
        <taxon>Oryzoideae</taxon>
        <taxon>Oryzeae</taxon>
        <taxon>Oryzinae</taxon>
        <taxon>Oryza</taxon>
    </lineage>
</organism>
<dbReference type="CDD" id="cd03784">
    <property type="entry name" value="GT1_Gtf-like"/>
    <property type="match status" value="1"/>
</dbReference>
<reference evidence="5" key="2">
    <citation type="submission" date="2013-04" db="UniProtKB">
        <authorList>
            <consortium name="EnsemblPlants"/>
        </authorList>
    </citation>
    <scope>IDENTIFICATION</scope>
</reference>
<dbReference type="Proteomes" id="UP000006038">
    <property type="component" value="Chromosome 1"/>
</dbReference>
<evidence type="ECO:0000313" key="6">
    <source>
        <dbReference type="Proteomes" id="UP000006038"/>
    </source>
</evidence>
<dbReference type="Pfam" id="PF00201">
    <property type="entry name" value="UDPGT"/>
    <property type="match status" value="1"/>
</dbReference>
<dbReference type="HOGENOM" id="CLU_001724_0_3_1"/>
<dbReference type="GeneID" id="102716736"/>
<evidence type="ECO:0000256" key="3">
    <source>
        <dbReference type="RuleBase" id="RU003718"/>
    </source>
</evidence>
<gene>
    <name evidence="5" type="primary">LOC102716736</name>
</gene>
<sequence length="467" mass="50617">MAMAPTAVPRHVVAVPYPGRGHINPMLAACRLLAAADGELTVTVVVTEEWHALLASAGVPATLPASRVSLATIPNVIPSEHGRGADPAGFFAAVRGKMGEAVGELLDRMVLERRRPDAILADTYLTWGVEAGARRGIPVCSLWTMAATFFWALYHLDLWPPVDDRESEQELSGKSLEQYVPGCSSVRLSDIKLFRSWELPMKLVAEAFVNVRKAQCVLFTSPYELEPSAIDRIAQVVPFPVYPVGPSISGMPLNGDAGKIRDEEHGAWLDAQPENSVLYVSFGSVVSMRPSQLEAVAMALRDSAARFFWVARDSASARGMQRIAGDKGLVVPWCEQLNVLCHRSVGGFLSHCGWNSVLEAVFAGVPLLALPGIWDQVVDGRVVADEWKIGINLWGQKRDADGVVGSDTIRAAAAKLMDPDDGESQEMRRRAARLREACRGAVQDGGSSRRSLNDFVKDLAAGRLNCQ</sequence>
<dbReference type="EC" id="2.4.1.-" evidence="4"/>
<dbReference type="SUPFAM" id="SSF53756">
    <property type="entry name" value="UDP-Glycosyltransferase/glycogen phosphorylase"/>
    <property type="match status" value="1"/>
</dbReference>
<dbReference type="PANTHER" id="PTHR11926">
    <property type="entry name" value="GLUCOSYL/GLUCURONOSYL TRANSFERASES"/>
    <property type="match status" value="1"/>
</dbReference>
<dbReference type="OMA" id="WPPANEP"/>
<keyword evidence="6" id="KW-1185">Reference proteome</keyword>
<evidence type="ECO:0000256" key="2">
    <source>
        <dbReference type="ARBA" id="ARBA00022679"/>
    </source>
</evidence>
<dbReference type="EnsemblPlants" id="OB01G43210.1">
    <property type="protein sequence ID" value="OB01G43210.1"/>
    <property type="gene ID" value="OB01G43210"/>
</dbReference>
<dbReference type="RefSeq" id="XP_006644869.1">
    <property type="nucleotide sequence ID" value="XM_006644806.3"/>
</dbReference>
<dbReference type="InterPro" id="IPR002213">
    <property type="entry name" value="UDP_glucos_trans"/>
</dbReference>
<dbReference type="eggNOG" id="KOG1192">
    <property type="taxonomic scope" value="Eukaryota"/>
</dbReference>
<comment type="similarity">
    <text evidence="1 3">Belongs to the UDP-glycosyltransferase family.</text>
</comment>
<evidence type="ECO:0000313" key="5">
    <source>
        <dbReference type="EnsemblPlants" id="OB01G43210.1"/>
    </source>
</evidence>
<dbReference type="OrthoDB" id="5835829at2759"/>
<protein>
    <recommendedName>
        <fullName evidence="4">Glycosyltransferase</fullName>
        <ecNumber evidence="4">2.4.1.-</ecNumber>
    </recommendedName>
</protein>
<keyword evidence="2 3" id="KW-0808">Transferase</keyword>
<proteinExistence type="inferred from homology"/>
<dbReference type="Gene3D" id="3.40.50.2000">
    <property type="entry name" value="Glycogen Phosphorylase B"/>
    <property type="match status" value="2"/>
</dbReference>
<dbReference type="GO" id="GO:0080043">
    <property type="term" value="F:quercetin 3-O-glucosyltransferase activity"/>
    <property type="evidence" value="ECO:0007669"/>
    <property type="project" value="TreeGrafter"/>
</dbReference>
<evidence type="ECO:0000256" key="1">
    <source>
        <dbReference type="ARBA" id="ARBA00009995"/>
    </source>
</evidence>
<evidence type="ECO:0000256" key="4">
    <source>
        <dbReference type="RuleBase" id="RU362057"/>
    </source>
</evidence>
<dbReference type="InterPro" id="IPR035595">
    <property type="entry name" value="UDP_glycos_trans_CS"/>
</dbReference>
<dbReference type="KEGG" id="obr:102716736"/>
<accession>J3L515</accession>
<dbReference type="AlphaFoldDB" id="J3L515"/>
<name>J3L515_ORYBR</name>
<dbReference type="GO" id="GO:0080044">
    <property type="term" value="F:quercetin 7-O-glucosyltransferase activity"/>
    <property type="evidence" value="ECO:0007669"/>
    <property type="project" value="TreeGrafter"/>
</dbReference>
<dbReference type="FunFam" id="3.40.50.2000:FF:000138">
    <property type="entry name" value="Glycosyltransferase"/>
    <property type="match status" value="1"/>
</dbReference>
<dbReference type="Gramene" id="OB01G43210.1">
    <property type="protein sequence ID" value="OB01G43210.1"/>
    <property type="gene ID" value="OB01G43210"/>
</dbReference>
<reference evidence="5" key="1">
    <citation type="journal article" date="2013" name="Nat. Commun.">
        <title>Whole-genome sequencing of Oryza brachyantha reveals mechanisms underlying Oryza genome evolution.</title>
        <authorList>
            <person name="Chen J."/>
            <person name="Huang Q."/>
            <person name="Gao D."/>
            <person name="Wang J."/>
            <person name="Lang Y."/>
            <person name="Liu T."/>
            <person name="Li B."/>
            <person name="Bai Z."/>
            <person name="Luis Goicoechea J."/>
            <person name="Liang C."/>
            <person name="Chen C."/>
            <person name="Zhang W."/>
            <person name="Sun S."/>
            <person name="Liao Y."/>
            <person name="Zhang X."/>
            <person name="Yang L."/>
            <person name="Song C."/>
            <person name="Wang M."/>
            <person name="Shi J."/>
            <person name="Liu G."/>
            <person name="Liu J."/>
            <person name="Zhou H."/>
            <person name="Zhou W."/>
            <person name="Yu Q."/>
            <person name="An N."/>
            <person name="Chen Y."/>
            <person name="Cai Q."/>
            <person name="Wang B."/>
            <person name="Liu B."/>
            <person name="Min J."/>
            <person name="Huang Y."/>
            <person name="Wu H."/>
            <person name="Li Z."/>
            <person name="Zhang Y."/>
            <person name="Yin Y."/>
            <person name="Song W."/>
            <person name="Jiang J."/>
            <person name="Jackson S.A."/>
            <person name="Wing R.A."/>
            <person name="Wang J."/>
            <person name="Chen M."/>
        </authorList>
    </citation>
    <scope>NUCLEOTIDE SEQUENCE [LARGE SCALE GENOMIC DNA]</scope>
    <source>
        <strain evidence="5">cv. IRGC 101232</strain>
    </source>
</reference>
<dbReference type="PROSITE" id="PS00375">
    <property type="entry name" value="UDPGT"/>
    <property type="match status" value="1"/>
</dbReference>